<dbReference type="Proteomes" id="UP000301751">
    <property type="component" value="Unassembled WGS sequence"/>
</dbReference>
<dbReference type="Pfam" id="PF08895">
    <property type="entry name" value="DUF1840"/>
    <property type="match status" value="1"/>
</dbReference>
<dbReference type="RefSeq" id="WP_137735388.1">
    <property type="nucleotide sequence ID" value="NZ_BJCL01000019.1"/>
</dbReference>
<evidence type="ECO:0008006" key="3">
    <source>
        <dbReference type="Google" id="ProtNLM"/>
    </source>
</evidence>
<reference evidence="2" key="1">
    <citation type="submission" date="2019-03" db="EMBL/GenBank/DDBJ databases">
        <title>Aquabacterium pictum sp.nov., the first bacteriochlorophyll a-containing freshwater bacterium in the genus Aquabacterium of the class Betaproteobacteria.</title>
        <authorList>
            <person name="Hirose S."/>
            <person name="Tank M."/>
            <person name="Hara E."/>
            <person name="Tamaki H."/>
            <person name="Takaichi S."/>
            <person name="Haruta S."/>
            <person name="Hanada S."/>
        </authorList>
    </citation>
    <scope>NUCLEOTIDE SEQUENCE [LARGE SCALE GENOMIC DNA]</scope>
    <source>
        <strain evidence="2">W35</strain>
    </source>
</reference>
<accession>A0A480AVE9</accession>
<evidence type="ECO:0000313" key="2">
    <source>
        <dbReference type="Proteomes" id="UP000301751"/>
    </source>
</evidence>
<dbReference type="OrthoDB" id="5296629at2"/>
<organism evidence="1 2">
    <name type="scientific">Pseudaquabacterium pictum</name>
    <dbReference type="NCBI Taxonomy" id="2315236"/>
    <lineage>
        <taxon>Bacteria</taxon>
        <taxon>Pseudomonadati</taxon>
        <taxon>Pseudomonadota</taxon>
        <taxon>Betaproteobacteria</taxon>
        <taxon>Burkholderiales</taxon>
        <taxon>Sphaerotilaceae</taxon>
        <taxon>Pseudaquabacterium</taxon>
    </lineage>
</organism>
<sequence>MIYKFKSKASGDIIMMGPTGDALMRAIGRAPAPKGILEPADMPAAMLAIEQAVLADEAARAEAEREAAARGERLAPREGVALRQRLWPMLDMLKRAAAAGEPVVWGV</sequence>
<comment type="caution">
    <text evidence="1">The sequence shown here is derived from an EMBL/GenBank/DDBJ whole genome shotgun (WGS) entry which is preliminary data.</text>
</comment>
<protein>
    <recommendedName>
        <fullName evidence="3">DUF1840 domain-containing protein</fullName>
    </recommendedName>
</protein>
<gene>
    <name evidence="1" type="ORF">AQPW35_47600</name>
</gene>
<dbReference type="AlphaFoldDB" id="A0A480AVE9"/>
<evidence type="ECO:0000313" key="1">
    <source>
        <dbReference type="EMBL" id="GCL65679.1"/>
    </source>
</evidence>
<dbReference type="EMBL" id="BJCL01000019">
    <property type="protein sequence ID" value="GCL65679.1"/>
    <property type="molecule type" value="Genomic_DNA"/>
</dbReference>
<keyword evidence="2" id="KW-1185">Reference proteome</keyword>
<proteinExistence type="predicted"/>
<name>A0A480AVE9_9BURK</name>
<dbReference type="InterPro" id="IPR014991">
    <property type="entry name" value="DUF1840"/>
</dbReference>